<feature type="binding site" evidence="14">
    <location>
        <position position="171"/>
    </location>
    <ligand>
        <name>L-threonine</name>
        <dbReference type="ChEBI" id="CHEBI:57926"/>
    </ligand>
</feature>
<dbReference type="InterPro" id="IPR010923">
    <property type="entry name" value="T(6)A37_SUA5"/>
</dbReference>
<dbReference type="InterPro" id="IPR050156">
    <property type="entry name" value="TC-AMP_synthase_SUA5"/>
</dbReference>
<dbReference type="Gene3D" id="3.40.50.11030">
    <property type="entry name" value="Threonylcarbamoyl-AMP synthase, C-terminal domain"/>
    <property type="match status" value="1"/>
</dbReference>
<evidence type="ECO:0000256" key="7">
    <source>
        <dbReference type="ARBA" id="ARBA00022694"/>
    </source>
</evidence>
<evidence type="ECO:0000256" key="13">
    <source>
        <dbReference type="PIRNR" id="PIRNR004930"/>
    </source>
</evidence>
<name>A0A4U1C799_9SPHI</name>
<feature type="domain" description="YrdC-like" evidence="15">
    <location>
        <begin position="3"/>
        <end position="189"/>
    </location>
</feature>
<comment type="caution">
    <text evidence="16">The sequence shown here is derived from an EMBL/GenBank/DDBJ whole genome shotgun (WGS) entry which is preliminary data.</text>
</comment>
<feature type="binding site" evidence="14">
    <location>
        <position position="141"/>
    </location>
    <ligand>
        <name>ATP</name>
        <dbReference type="ChEBI" id="CHEBI:30616"/>
    </ligand>
</feature>
<evidence type="ECO:0000256" key="3">
    <source>
        <dbReference type="ARBA" id="ARBA00012584"/>
    </source>
</evidence>
<evidence type="ECO:0000256" key="11">
    <source>
        <dbReference type="ARBA" id="ARBA00029774"/>
    </source>
</evidence>
<organism evidence="16 17">
    <name type="scientific">Pedobacter cryotolerans</name>
    <dbReference type="NCBI Taxonomy" id="2571270"/>
    <lineage>
        <taxon>Bacteria</taxon>
        <taxon>Pseudomonadati</taxon>
        <taxon>Bacteroidota</taxon>
        <taxon>Sphingobacteriia</taxon>
        <taxon>Sphingobacteriales</taxon>
        <taxon>Sphingobacteriaceae</taxon>
        <taxon>Pedobacter</taxon>
    </lineage>
</organism>
<evidence type="ECO:0000256" key="14">
    <source>
        <dbReference type="PIRSR" id="PIRSR004930-1"/>
    </source>
</evidence>
<dbReference type="PANTHER" id="PTHR17490">
    <property type="entry name" value="SUA5"/>
    <property type="match status" value="1"/>
</dbReference>
<evidence type="ECO:0000256" key="8">
    <source>
        <dbReference type="ARBA" id="ARBA00022695"/>
    </source>
</evidence>
<feature type="binding site" evidence="14">
    <location>
        <position position="133"/>
    </location>
    <ligand>
        <name>ATP</name>
        <dbReference type="ChEBI" id="CHEBI:30616"/>
    </ligand>
</feature>
<dbReference type="EC" id="2.7.7.87" evidence="3 13"/>
<dbReference type="PROSITE" id="PS51163">
    <property type="entry name" value="YRDC"/>
    <property type="match status" value="1"/>
</dbReference>
<reference evidence="16 17" key="1">
    <citation type="submission" date="2019-04" db="EMBL/GenBank/DDBJ databases">
        <title>Pedobacter sp. AR-2-6 sp. nov., isolated from Arctic soil.</title>
        <authorList>
            <person name="Dahal R.H."/>
            <person name="Kim D.-U."/>
        </authorList>
    </citation>
    <scope>NUCLEOTIDE SEQUENCE [LARGE SCALE GENOMIC DNA]</scope>
    <source>
        <strain evidence="16 17">AR-2-6</strain>
    </source>
</reference>
<comment type="catalytic activity">
    <reaction evidence="12 13">
        <text>L-threonine + hydrogencarbonate + ATP = L-threonylcarbamoyladenylate + diphosphate + H2O</text>
        <dbReference type="Rhea" id="RHEA:36407"/>
        <dbReference type="ChEBI" id="CHEBI:15377"/>
        <dbReference type="ChEBI" id="CHEBI:17544"/>
        <dbReference type="ChEBI" id="CHEBI:30616"/>
        <dbReference type="ChEBI" id="CHEBI:33019"/>
        <dbReference type="ChEBI" id="CHEBI:57926"/>
        <dbReference type="ChEBI" id="CHEBI:73682"/>
        <dbReference type="EC" id="2.7.7.87"/>
    </reaction>
</comment>
<feature type="binding site" evidence="14">
    <location>
        <position position="107"/>
    </location>
    <ligand>
        <name>ATP</name>
        <dbReference type="ChEBI" id="CHEBI:30616"/>
    </ligand>
</feature>
<evidence type="ECO:0000256" key="10">
    <source>
        <dbReference type="ARBA" id="ARBA00022840"/>
    </source>
</evidence>
<keyword evidence="9 13" id="KW-0547">Nucleotide-binding</keyword>
<dbReference type="InterPro" id="IPR006070">
    <property type="entry name" value="Sua5-like_dom"/>
</dbReference>
<feature type="binding site" evidence="14">
    <location>
        <position position="25"/>
    </location>
    <ligand>
        <name>L-threonine</name>
        <dbReference type="ChEBI" id="CHEBI:57926"/>
    </ligand>
</feature>
<feature type="binding site" evidence="14">
    <location>
        <position position="48"/>
    </location>
    <ligand>
        <name>ATP</name>
        <dbReference type="ChEBI" id="CHEBI:30616"/>
    </ligand>
</feature>
<evidence type="ECO:0000313" key="17">
    <source>
        <dbReference type="Proteomes" id="UP000310477"/>
    </source>
</evidence>
<keyword evidence="5 13" id="KW-0963">Cytoplasm</keyword>
<dbReference type="GO" id="GO:0000049">
    <property type="term" value="F:tRNA binding"/>
    <property type="evidence" value="ECO:0007669"/>
    <property type="project" value="TreeGrafter"/>
</dbReference>
<dbReference type="GO" id="GO:0061710">
    <property type="term" value="F:L-threonylcarbamoyladenylate synthase"/>
    <property type="evidence" value="ECO:0007669"/>
    <property type="project" value="UniProtKB-EC"/>
</dbReference>
<evidence type="ECO:0000256" key="2">
    <source>
        <dbReference type="ARBA" id="ARBA00007663"/>
    </source>
</evidence>
<dbReference type="EMBL" id="SWBO01000007">
    <property type="protein sequence ID" value="TKB99291.1"/>
    <property type="molecule type" value="Genomic_DNA"/>
</dbReference>
<evidence type="ECO:0000259" key="15">
    <source>
        <dbReference type="PROSITE" id="PS51163"/>
    </source>
</evidence>
<proteinExistence type="inferred from homology"/>
<dbReference type="SUPFAM" id="SSF55821">
    <property type="entry name" value="YrdC/RibB"/>
    <property type="match status" value="1"/>
</dbReference>
<dbReference type="OrthoDB" id="9814580at2"/>
<dbReference type="GO" id="GO:0008033">
    <property type="term" value="P:tRNA processing"/>
    <property type="evidence" value="ECO:0007669"/>
    <property type="project" value="UniProtKB-KW"/>
</dbReference>
<protein>
    <recommendedName>
        <fullName evidence="4 13">Threonylcarbamoyl-AMP synthase</fullName>
        <shortName evidence="13">TC-AMP synthase</shortName>
        <ecNumber evidence="3 13">2.7.7.87</ecNumber>
    </recommendedName>
    <alternativeName>
        <fullName evidence="11 13">L-threonylcarbamoyladenylate synthase</fullName>
    </alternativeName>
</protein>
<sequence>MISDDIALAAAILKQGGLVAIPTETVYGLAANIYNENAVKAIYETKQRPLHNPLIVHVNSIEYLAKITADVPPMALKLAEQYWPGPLTLLLKKNEKVSDLITAGNSTVAVRVPDHPVALALLNEIDFPLAAPSANPFGSISPSRAEHVEEYFKDRIGMVLQGGRCKKGIESTIVGFEGNQTIVYRLGSLSVAEIGAVVGKVKLINKAGKSPVAPGMLAKHYAPATPLIFTKNIKFETSRMKDKKVGLLLFNEKLIGLPASFVQKVLSFDGYLAEAAANLYEAMHQLDKMQLDYIIAEYFPEEGLGLVINDKLSRAALGSSLALI</sequence>
<dbReference type="Gene3D" id="3.90.870.10">
    <property type="entry name" value="DHBP synthase"/>
    <property type="match status" value="1"/>
</dbReference>
<dbReference type="GO" id="GO:0005737">
    <property type="term" value="C:cytoplasm"/>
    <property type="evidence" value="ECO:0007669"/>
    <property type="project" value="UniProtKB-SubCell"/>
</dbReference>
<dbReference type="AlphaFoldDB" id="A0A4U1C799"/>
<dbReference type="InterPro" id="IPR038385">
    <property type="entry name" value="Sua5/YwlC_C"/>
</dbReference>
<comment type="similarity">
    <text evidence="2 13">Belongs to the SUA5 family.</text>
</comment>
<keyword evidence="7 13" id="KW-0819">tRNA processing</keyword>
<accession>A0A4U1C799</accession>
<dbReference type="PANTHER" id="PTHR17490:SF16">
    <property type="entry name" value="THREONYLCARBAMOYL-AMP SYNTHASE"/>
    <property type="match status" value="1"/>
</dbReference>
<dbReference type="RefSeq" id="WP_136877411.1">
    <property type="nucleotide sequence ID" value="NZ_SWBO01000007.1"/>
</dbReference>
<dbReference type="GO" id="GO:0006450">
    <property type="term" value="P:regulation of translational fidelity"/>
    <property type="evidence" value="ECO:0007669"/>
    <property type="project" value="TreeGrafter"/>
</dbReference>
<dbReference type="InterPro" id="IPR005145">
    <property type="entry name" value="Sua5_C"/>
</dbReference>
<evidence type="ECO:0000256" key="12">
    <source>
        <dbReference type="ARBA" id="ARBA00048366"/>
    </source>
</evidence>
<keyword evidence="8 13" id="KW-0548">Nucleotidyltransferase</keyword>
<feature type="binding site" evidence="14">
    <location>
        <position position="131"/>
    </location>
    <ligand>
        <name>L-threonine</name>
        <dbReference type="ChEBI" id="CHEBI:57926"/>
    </ligand>
</feature>
<feature type="binding site" evidence="14">
    <location>
        <position position="185"/>
    </location>
    <ligand>
        <name>ATP</name>
        <dbReference type="ChEBI" id="CHEBI:30616"/>
    </ligand>
</feature>
<dbReference type="InterPro" id="IPR017945">
    <property type="entry name" value="DHBP_synth_RibB-like_a/b_dom"/>
</dbReference>
<dbReference type="PIRSF" id="PIRSF004930">
    <property type="entry name" value="Tln_factor_SUA5"/>
    <property type="match status" value="1"/>
</dbReference>
<evidence type="ECO:0000256" key="5">
    <source>
        <dbReference type="ARBA" id="ARBA00022490"/>
    </source>
</evidence>
<keyword evidence="6 13" id="KW-0808">Transferase</keyword>
<dbReference type="Pfam" id="PF03481">
    <property type="entry name" value="Sua5_C"/>
    <property type="match status" value="1"/>
</dbReference>
<feature type="binding site" evidence="14">
    <location>
        <position position="111"/>
    </location>
    <ligand>
        <name>L-threonine</name>
        <dbReference type="ChEBI" id="CHEBI:57926"/>
    </ligand>
</feature>
<dbReference type="FunFam" id="3.90.870.10:FF:000009">
    <property type="entry name" value="Threonylcarbamoyl-AMP synthase, putative"/>
    <property type="match status" value="1"/>
</dbReference>
<feature type="binding site" evidence="14">
    <location>
        <position position="57"/>
    </location>
    <ligand>
        <name>L-threonine</name>
        <dbReference type="ChEBI" id="CHEBI:57926"/>
    </ligand>
</feature>
<comment type="subcellular location">
    <subcellularLocation>
        <location evidence="1 13">Cytoplasm</location>
    </subcellularLocation>
</comment>
<evidence type="ECO:0000256" key="4">
    <source>
        <dbReference type="ARBA" id="ARBA00015492"/>
    </source>
</evidence>
<evidence type="ECO:0000313" key="16">
    <source>
        <dbReference type="EMBL" id="TKB99291.1"/>
    </source>
</evidence>
<keyword evidence="17" id="KW-1185">Reference proteome</keyword>
<keyword evidence="10 13" id="KW-0067">ATP-binding</keyword>
<evidence type="ECO:0000256" key="9">
    <source>
        <dbReference type="ARBA" id="ARBA00022741"/>
    </source>
</evidence>
<dbReference type="Pfam" id="PF01300">
    <property type="entry name" value="Sua5_yciO_yrdC"/>
    <property type="match status" value="1"/>
</dbReference>
<evidence type="ECO:0000256" key="1">
    <source>
        <dbReference type="ARBA" id="ARBA00004496"/>
    </source>
</evidence>
<feature type="binding site" evidence="14">
    <location>
        <position position="221"/>
    </location>
    <ligand>
        <name>ATP</name>
        <dbReference type="ChEBI" id="CHEBI:30616"/>
    </ligand>
</feature>
<dbReference type="GO" id="GO:0003725">
    <property type="term" value="F:double-stranded RNA binding"/>
    <property type="evidence" value="ECO:0007669"/>
    <property type="project" value="UniProtKB-UniRule"/>
</dbReference>
<comment type="function">
    <text evidence="13">Required for the formation of a threonylcarbamoyl group on adenosine at position 37 (t(6)A37) in tRNAs that read codons beginning with adenine.</text>
</comment>
<evidence type="ECO:0000256" key="6">
    <source>
        <dbReference type="ARBA" id="ARBA00022679"/>
    </source>
</evidence>
<dbReference type="NCBIfam" id="TIGR00057">
    <property type="entry name" value="L-threonylcarbamoyladenylate synthase"/>
    <property type="match status" value="1"/>
</dbReference>
<feature type="binding site" evidence="14">
    <location>
        <position position="52"/>
    </location>
    <ligand>
        <name>ATP</name>
        <dbReference type="ChEBI" id="CHEBI:30616"/>
    </ligand>
</feature>
<dbReference type="GO" id="GO:0005524">
    <property type="term" value="F:ATP binding"/>
    <property type="evidence" value="ECO:0007669"/>
    <property type="project" value="UniProtKB-UniRule"/>
</dbReference>
<dbReference type="Proteomes" id="UP000310477">
    <property type="component" value="Unassembled WGS sequence"/>
</dbReference>
<gene>
    <name evidence="16" type="ORF">FA045_12435</name>
</gene>